<proteinExistence type="predicted"/>
<dbReference type="OrthoDB" id="2587563at2759"/>
<protein>
    <recommendedName>
        <fullName evidence="4">RNA polymerase II elongation factor ELL N-terminal domain-containing protein</fullName>
    </recommendedName>
</protein>
<feature type="compositionally biased region" description="Low complexity" evidence="1">
    <location>
        <begin position="169"/>
        <end position="198"/>
    </location>
</feature>
<gene>
    <name evidence="2" type="ORF">WICPIJ_003567</name>
</gene>
<dbReference type="EMBL" id="JAEUBG010001988">
    <property type="protein sequence ID" value="KAH3685452.1"/>
    <property type="molecule type" value="Genomic_DNA"/>
</dbReference>
<name>A0A9P8Q9E0_WICPI</name>
<sequence>MSTQKVFPSKPTKLATGKEITHIISQISISPEVQALLKENQNNIQNIKIVVKNGEISLKITNPETNDQYLVRYDTTAAKTTAGTAKVHVFKQFSSTILKDLGPVSVSSAQSGAICKTNSRTVEPATVSQQATGTGNAFTSRIKIVDSPPFSKSPTPIHSKPSTPLHNKPISASTSASAHSPATIASSASYQSQSQQPKSKLKPQQIKRLKIFLALGPHSLKDLSGRLKASTPEVANVIDSVGQTFNPNRQFPKLRYLRAAKQTIEELYVLKYPLYQDLRLSEFPASLSAEDMKIVRRTFEVVYNDVLKLDQKDPARAQLRLTRPASPLSNPPSSAGSAAGSTASPYSHHRTGSNGHSRVPSSSSTSSTAVNETSRKRKATSSATGKDTDTEYFVDLAERFKTKYKEYESLYRSLNNSNNSSSEIQQADSNLQKLFEMHKTLESWKSQLWKSVENA</sequence>
<evidence type="ECO:0000256" key="1">
    <source>
        <dbReference type="SAM" id="MobiDB-lite"/>
    </source>
</evidence>
<comment type="caution">
    <text evidence="2">The sequence shown here is derived from an EMBL/GenBank/DDBJ whole genome shotgun (WGS) entry which is preliminary data.</text>
</comment>
<feature type="compositionally biased region" description="Polar residues" evidence="1">
    <location>
        <begin position="150"/>
        <end position="165"/>
    </location>
</feature>
<feature type="compositionally biased region" description="Low complexity" evidence="1">
    <location>
        <begin position="324"/>
        <end position="346"/>
    </location>
</feature>
<dbReference type="AlphaFoldDB" id="A0A9P8Q9E0"/>
<accession>A0A9P8Q9E0</accession>
<keyword evidence="3" id="KW-1185">Reference proteome</keyword>
<feature type="region of interest" description="Disordered" evidence="1">
    <location>
        <begin position="145"/>
        <end position="203"/>
    </location>
</feature>
<dbReference type="Proteomes" id="UP000774326">
    <property type="component" value="Unassembled WGS sequence"/>
</dbReference>
<evidence type="ECO:0000313" key="2">
    <source>
        <dbReference type="EMBL" id="KAH3685452.1"/>
    </source>
</evidence>
<reference evidence="2" key="2">
    <citation type="submission" date="2021-01" db="EMBL/GenBank/DDBJ databases">
        <authorList>
            <person name="Schikora-Tamarit M.A."/>
        </authorList>
    </citation>
    <scope>NUCLEOTIDE SEQUENCE</scope>
    <source>
        <strain evidence="2">CBS2887</strain>
    </source>
</reference>
<reference evidence="2" key="1">
    <citation type="journal article" date="2021" name="Open Biol.">
        <title>Shared evolutionary footprints suggest mitochondrial oxidative damage underlies multiple complex I losses in fungi.</title>
        <authorList>
            <person name="Schikora-Tamarit M.A."/>
            <person name="Marcet-Houben M."/>
            <person name="Nosek J."/>
            <person name="Gabaldon T."/>
        </authorList>
    </citation>
    <scope>NUCLEOTIDE SEQUENCE</scope>
    <source>
        <strain evidence="2">CBS2887</strain>
    </source>
</reference>
<evidence type="ECO:0000313" key="3">
    <source>
        <dbReference type="Proteomes" id="UP000774326"/>
    </source>
</evidence>
<evidence type="ECO:0008006" key="4">
    <source>
        <dbReference type="Google" id="ProtNLM"/>
    </source>
</evidence>
<organism evidence="2 3">
    <name type="scientific">Wickerhamomyces pijperi</name>
    <name type="common">Yeast</name>
    <name type="synonym">Pichia pijperi</name>
    <dbReference type="NCBI Taxonomy" id="599730"/>
    <lineage>
        <taxon>Eukaryota</taxon>
        <taxon>Fungi</taxon>
        <taxon>Dikarya</taxon>
        <taxon>Ascomycota</taxon>
        <taxon>Saccharomycotina</taxon>
        <taxon>Saccharomycetes</taxon>
        <taxon>Phaffomycetales</taxon>
        <taxon>Wickerhamomycetaceae</taxon>
        <taxon>Wickerhamomyces</taxon>
    </lineage>
</organism>
<feature type="region of interest" description="Disordered" evidence="1">
    <location>
        <begin position="321"/>
        <end position="386"/>
    </location>
</feature>